<evidence type="ECO:0000313" key="2">
    <source>
        <dbReference type="Proteomes" id="UP000277204"/>
    </source>
</evidence>
<dbReference type="Proteomes" id="UP000277204">
    <property type="component" value="Unassembled WGS sequence"/>
</dbReference>
<evidence type="ECO:0008006" key="3">
    <source>
        <dbReference type="Google" id="ProtNLM"/>
    </source>
</evidence>
<organism evidence="1 2">
    <name type="scientific">Schistosoma margrebowiei</name>
    <dbReference type="NCBI Taxonomy" id="48269"/>
    <lineage>
        <taxon>Eukaryota</taxon>
        <taxon>Metazoa</taxon>
        <taxon>Spiralia</taxon>
        <taxon>Lophotrochozoa</taxon>
        <taxon>Platyhelminthes</taxon>
        <taxon>Trematoda</taxon>
        <taxon>Digenea</taxon>
        <taxon>Strigeidida</taxon>
        <taxon>Schistosomatoidea</taxon>
        <taxon>Schistosomatidae</taxon>
        <taxon>Schistosoma</taxon>
    </lineage>
</organism>
<dbReference type="AlphaFoldDB" id="A0A3P8DY19"/>
<protein>
    <recommendedName>
        <fullName evidence="3">Endonuclease-reverse transcriptase</fullName>
    </recommendedName>
</protein>
<name>A0A3P8DY19_9TREM</name>
<dbReference type="EMBL" id="UZAI01008113">
    <property type="protein sequence ID" value="VDP01103.1"/>
    <property type="molecule type" value="Genomic_DNA"/>
</dbReference>
<proteinExistence type="predicted"/>
<reference evidence="1 2" key="1">
    <citation type="submission" date="2018-11" db="EMBL/GenBank/DDBJ databases">
        <authorList>
            <consortium name="Pathogen Informatics"/>
        </authorList>
    </citation>
    <scope>NUCLEOTIDE SEQUENCE [LARGE SCALE GENOMIC DNA]</scope>
    <source>
        <strain evidence="1 2">Zambia</strain>
    </source>
</reference>
<gene>
    <name evidence="1" type="ORF">SMRZ_LOCUS12586</name>
</gene>
<evidence type="ECO:0000313" key="1">
    <source>
        <dbReference type="EMBL" id="VDP01103.1"/>
    </source>
</evidence>
<accession>A0A3P8DY19</accession>
<sequence>MLYGAEIWRTTTTIIKEVQAFINNFLRKILNIRWPDTIRNRELWERTNQLPPEEETRKRRKWIGHTLRKSSNCIGRHALTWNPERKRGKLRNTLRRESEADIERMNNSWKGLIAQDRDQSRILMGGLCSSKKRDRCK</sequence>
<keyword evidence="2" id="KW-1185">Reference proteome</keyword>